<feature type="region of interest" description="Disordered" evidence="2">
    <location>
        <begin position="483"/>
        <end position="513"/>
    </location>
</feature>
<keyword evidence="5" id="KW-1185">Reference proteome</keyword>
<dbReference type="InterPro" id="IPR012677">
    <property type="entry name" value="Nucleotide-bd_a/b_plait_sf"/>
</dbReference>
<dbReference type="OrthoDB" id="363455at2759"/>
<dbReference type="InterPro" id="IPR000504">
    <property type="entry name" value="RRM_dom"/>
</dbReference>
<dbReference type="Proteomes" id="UP000224006">
    <property type="component" value="Chromosome I"/>
</dbReference>
<dbReference type="AlphaFoldDB" id="A0A2A9MN87"/>
<name>A0A2A9MN87_BESBE</name>
<proteinExistence type="predicted"/>
<protein>
    <recommendedName>
        <fullName evidence="3">RRM domain-containing protein</fullName>
    </recommendedName>
</protein>
<dbReference type="CDD" id="cd00590">
    <property type="entry name" value="RRM_SF"/>
    <property type="match status" value="1"/>
</dbReference>
<keyword evidence="1" id="KW-0694">RNA-binding</keyword>
<dbReference type="Pfam" id="PF00076">
    <property type="entry name" value="RRM_1"/>
    <property type="match status" value="1"/>
</dbReference>
<dbReference type="GeneID" id="40305375"/>
<gene>
    <name evidence="4" type="ORF">BESB_003120</name>
</gene>
<evidence type="ECO:0000259" key="3">
    <source>
        <dbReference type="PROSITE" id="PS50102"/>
    </source>
</evidence>
<dbReference type="RefSeq" id="XP_029221980.1">
    <property type="nucleotide sequence ID" value="XM_029359067.1"/>
</dbReference>
<dbReference type="PROSITE" id="PS50102">
    <property type="entry name" value="RRM"/>
    <property type="match status" value="1"/>
</dbReference>
<comment type="caution">
    <text evidence="4">The sequence shown here is derived from an EMBL/GenBank/DDBJ whole genome shotgun (WGS) entry which is preliminary data.</text>
</comment>
<dbReference type="GO" id="GO:0003723">
    <property type="term" value="F:RNA binding"/>
    <property type="evidence" value="ECO:0007669"/>
    <property type="project" value="UniProtKB-UniRule"/>
</dbReference>
<dbReference type="InterPro" id="IPR035979">
    <property type="entry name" value="RBD_domain_sf"/>
</dbReference>
<feature type="compositionally biased region" description="Basic and acidic residues" evidence="2">
    <location>
        <begin position="499"/>
        <end position="513"/>
    </location>
</feature>
<dbReference type="VEuPathDB" id="ToxoDB:BESB_003120"/>
<feature type="domain" description="RRM" evidence="3">
    <location>
        <begin position="290"/>
        <end position="380"/>
    </location>
</feature>
<evidence type="ECO:0000256" key="1">
    <source>
        <dbReference type="PROSITE-ProRule" id="PRU00176"/>
    </source>
</evidence>
<evidence type="ECO:0000256" key="2">
    <source>
        <dbReference type="SAM" id="MobiDB-lite"/>
    </source>
</evidence>
<sequence length="626" mass="69711">MDILLSPSSSTMRLRLARRPLLPATRSKESLLATRDSLKPKDVSTSHTFHTHLPFSRHACGPTVSFSPSRALRLPSSAPSSLGSCAFSGSSGASLVCGAEGSCLRFARSVSSSASSGRRSSPLFSCSLSLSGGALCRRASSSSPLPSAVASSAASASSRRYPLVSIGPSSLDRARSTSSFGALGGSVSATFEGIPPASPLCLHAEAATLRSGTRAEPRSPAFAVFSASRGFACRPGASRMKWPFAKPYVRRVASDLFRFPLVSSVSKEKIDWLYRHPRSGYEGAQIFGPNTLEVTNLPMGKTCEYLQERLWRYFGKFGVVEHVRVLPNERDPYQTNGTAYVCFRSRMASLRAVRLPVHLPASLHSRVLHLRHLGTDKTSDDAFYFRRQQAIRSLLSVAQQLYAYLEQRGPLPADKALRLLFERSYPRLAWRQAGYCVRQCCGSWLDFFARAPFNELFYLAENPADGQSPRDAGDVDGSLKGEAAQNAAETNGRRKSRKGSKEGSSVRDGKPRTDREENAILAKLVIFPHLLSREKLQTLLLRAGRLLQQDLQNELSVHWRTDRPPLPDWTRKQIQLWEHQDPLPEELQIWSRTKDYYKIHEERFLFKLKLKKERAQAKQELKQQRR</sequence>
<evidence type="ECO:0000313" key="5">
    <source>
        <dbReference type="Proteomes" id="UP000224006"/>
    </source>
</evidence>
<reference evidence="4 5" key="1">
    <citation type="submission" date="2017-09" db="EMBL/GenBank/DDBJ databases">
        <title>Genome sequencing of Besnoitia besnoiti strain Bb-Ger1.</title>
        <authorList>
            <person name="Schares G."/>
            <person name="Venepally P."/>
            <person name="Lorenzi H.A."/>
        </authorList>
    </citation>
    <scope>NUCLEOTIDE SEQUENCE [LARGE SCALE GENOMIC DNA]</scope>
    <source>
        <strain evidence="4 5">Bb-Ger1</strain>
    </source>
</reference>
<dbReference type="SUPFAM" id="SSF54928">
    <property type="entry name" value="RNA-binding domain, RBD"/>
    <property type="match status" value="1"/>
</dbReference>
<accession>A0A2A9MN87</accession>
<evidence type="ECO:0000313" key="4">
    <source>
        <dbReference type="EMBL" id="PFH37971.1"/>
    </source>
</evidence>
<dbReference type="EMBL" id="NWUJ01000001">
    <property type="protein sequence ID" value="PFH37971.1"/>
    <property type="molecule type" value="Genomic_DNA"/>
</dbReference>
<dbReference type="KEGG" id="bbes:BESB_003120"/>
<organism evidence="4 5">
    <name type="scientific">Besnoitia besnoiti</name>
    <name type="common">Apicomplexan protozoan</name>
    <dbReference type="NCBI Taxonomy" id="94643"/>
    <lineage>
        <taxon>Eukaryota</taxon>
        <taxon>Sar</taxon>
        <taxon>Alveolata</taxon>
        <taxon>Apicomplexa</taxon>
        <taxon>Conoidasida</taxon>
        <taxon>Coccidia</taxon>
        <taxon>Eucoccidiorida</taxon>
        <taxon>Eimeriorina</taxon>
        <taxon>Sarcocystidae</taxon>
        <taxon>Besnoitia</taxon>
    </lineage>
</organism>
<dbReference type="Gene3D" id="3.30.70.330">
    <property type="match status" value="1"/>
</dbReference>